<proteinExistence type="predicted"/>
<evidence type="ECO:0000313" key="4">
    <source>
        <dbReference type="Proteomes" id="UP000249799"/>
    </source>
</evidence>
<keyword evidence="2" id="KW-0732">Signal</keyword>
<accession>A0A2Z4FKG0</accession>
<evidence type="ECO:0000313" key="3">
    <source>
        <dbReference type="EMBL" id="AWV89174.1"/>
    </source>
</evidence>
<dbReference type="OrthoDB" id="5500958at2"/>
<evidence type="ECO:0008006" key="5">
    <source>
        <dbReference type="Google" id="ProtNLM"/>
    </source>
</evidence>
<dbReference type="Proteomes" id="UP000249799">
    <property type="component" value="Chromosome"/>
</dbReference>
<dbReference type="KEGG" id="bsed:DN745_07410"/>
<gene>
    <name evidence="3" type="ORF">DN745_07410</name>
</gene>
<feature type="chain" id="PRO_5016391345" description="DUF4382 domain-containing protein" evidence="2">
    <location>
        <begin position="24"/>
        <end position="278"/>
    </location>
</feature>
<dbReference type="AlphaFoldDB" id="A0A2Z4FKG0"/>
<dbReference type="EMBL" id="CP030032">
    <property type="protein sequence ID" value="AWV89174.1"/>
    <property type="molecule type" value="Genomic_DNA"/>
</dbReference>
<name>A0A2Z4FKG0_9DELT</name>
<evidence type="ECO:0000256" key="2">
    <source>
        <dbReference type="SAM" id="SignalP"/>
    </source>
</evidence>
<keyword evidence="4" id="KW-1185">Reference proteome</keyword>
<organism evidence="3 4">
    <name type="scientific">Bradymonas sediminis</name>
    <dbReference type="NCBI Taxonomy" id="1548548"/>
    <lineage>
        <taxon>Bacteria</taxon>
        <taxon>Deltaproteobacteria</taxon>
        <taxon>Bradymonadales</taxon>
        <taxon>Bradymonadaceae</taxon>
        <taxon>Bradymonas</taxon>
    </lineage>
</organism>
<feature type="region of interest" description="Disordered" evidence="1">
    <location>
        <begin position="29"/>
        <end position="59"/>
    </location>
</feature>
<sequence length="278" mass="29386">MMTKSKTYLALLIAGLLIFGVTACSDDSDSSNDSDSGVEQDATDAPDGEGTGELDPLPESWSFESEYSLRFTKFALDDTAPLHNLNTLLDKNIKNQDDKYPIVVLLNLRNIDEGAGSLDLRGGAGLKADLECLPSLGDNCDYTWDPDDSGEYTIGSEFDGTTGEMKAGLAALDFIVTFESGEDVLKSAIPISDLTLTGALRPTADESGVEIQNGVLVGYITEEAAAVAEIQLSAGATPLLLSELLKSTPKTDDLDGDGTNDAWLLTGTFIAVEASIVE</sequence>
<dbReference type="RefSeq" id="WP_111333462.1">
    <property type="nucleotide sequence ID" value="NZ_CP030032.1"/>
</dbReference>
<evidence type="ECO:0000256" key="1">
    <source>
        <dbReference type="SAM" id="MobiDB-lite"/>
    </source>
</evidence>
<feature type="compositionally biased region" description="Acidic residues" evidence="1">
    <location>
        <begin position="29"/>
        <end position="52"/>
    </location>
</feature>
<protein>
    <recommendedName>
        <fullName evidence="5">DUF4382 domain-containing protein</fullName>
    </recommendedName>
</protein>
<feature type="signal peptide" evidence="2">
    <location>
        <begin position="1"/>
        <end position="23"/>
    </location>
</feature>
<dbReference type="PROSITE" id="PS51257">
    <property type="entry name" value="PROKAR_LIPOPROTEIN"/>
    <property type="match status" value="1"/>
</dbReference>
<reference evidence="3 4" key="1">
    <citation type="submission" date="2018-06" db="EMBL/GenBank/DDBJ databases">
        <title>Lujinxingia sediminis gen. nov. sp. nov., a new facultative anaerobic member of the class Deltaproteobacteria, and proposal of Lujinxingaceae fam. nov.</title>
        <authorList>
            <person name="Guo L.-Y."/>
            <person name="Li C.-M."/>
            <person name="Wang S."/>
            <person name="Du Z.-J."/>
        </authorList>
    </citation>
    <scope>NUCLEOTIDE SEQUENCE [LARGE SCALE GENOMIC DNA]</scope>
    <source>
        <strain evidence="3 4">FA350</strain>
    </source>
</reference>